<dbReference type="OMA" id="LDRCIFR"/>
<dbReference type="eggNOG" id="ENOG502SDBE">
    <property type="taxonomic scope" value="Eukaryota"/>
</dbReference>
<dbReference type="InParanoid" id="T0Q764"/>
<accession>T0Q764</accession>
<dbReference type="VEuPathDB" id="FungiDB:SDRG_08817"/>
<protein>
    <submittedName>
        <fullName evidence="2">Uncharacterized protein</fullName>
    </submittedName>
</protein>
<keyword evidence="3" id="KW-1185">Reference proteome</keyword>
<feature type="coiled-coil region" evidence="1">
    <location>
        <begin position="310"/>
        <end position="351"/>
    </location>
</feature>
<evidence type="ECO:0000313" key="2">
    <source>
        <dbReference type="EMBL" id="EQC33714.1"/>
    </source>
</evidence>
<organism evidence="2 3">
    <name type="scientific">Saprolegnia diclina (strain VS20)</name>
    <dbReference type="NCBI Taxonomy" id="1156394"/>
    <lineage>
        <taxon>Eukaryota</taxon>
        <taxon>Sar</taxon>
        <taxon>Stramenopiles</taxon>
        <taxon>Oomycota</taxon>
        <taxon>Saprolegniomycetes</taxon>
        <taxon>Saprolegniales</taxon>
        <taxon>Saprolegniaceae</taxon>
        <taxon>Saprolegnia</taxon>
    </lineage>
</organism>
<sequence>MRMTRSVTTPGKWHLQALHPELLLLSRRGILIDASYVIVSAWGAGIYGRVFGIGLQSKRALVVHVYDPALGITHLLSISMDDLEDLFEDHRAYLTAGRKDELLQAITSMLFFEYPTQGRPILHINKLLKTSASKLRRIAREKQRRLEEEERRLAALKFMTMPRRARYRVLCTSQKISSFLCNISVHHYPHQARNFHIVATHPPSSAEFHLPLGLLYAGKAANNSSAPHTWTPAIKTAIARAVVRQLCLVRNNAGEMALAVAGRVGYYSKGIHLDEPQTPESVARQSYLQSIQITVQALQQAAYDERTAITEAHQAQYAALERDVRLLEASRSELEAKEAAIKDALDEIEAIGLGDVDGLDKDQRHAARQRVRERRADVKKDRSETLVELKRVQSLLTALLSQMQAATADTTARLHESALRFATRIEALKLEAVTPPPYVDLRVGDKRYALHATQSRRPRAFLGMTNQVRQGAAAIQGQRVRYSVAFGDDRSMELTAYVPATSTTMRFACSLPTWCILTKESVRSKKARHEMQVAVPGLIQHPGNALPPSSEEVELDALNAAIATSLDEWRTSRTPTTYDELQQLHARRRELSKESQRCVHHLVTALCERLRFQLSSALALDNIIFTMDPYVLVASDEVDRPGICTVRIEPNHNVVFAVDLMNGSQYEKAHPYTQELVLELASESAQEMHVHLDLIASSMQLVRRDDTLVDELEFLD</sequence>
<dbReference type="RefSeq" id="XP_008612937.1">
    <property type="nucleotide sequence ID" value="XM_008614715.1"/>
</dbReference>
<reference evidence="2 3" key="1">
    <citation type="submission" date="2012-04" db="EMBL/GenBank/DDBJ databases">
        <title>The Genome Sequence of Saprolegnia declina VS20.</title>
        <authorList>
            <consortium name="The Broad Institute Genome Sequencing Platform"/>
            <person name="Russ C."/>
            <person name="Nusbaum C."/>
            <person name="Tyler B."/>
            <person name="van West P."/>
            <person name="Dieguez-Uribeondo J."/>
            <person name="de Bruijn I."/>
            <person name="Tripathy S."/>
            <person name="Jiang R."/>
            <person name="Young S.K."/>
            <person name="Zeng Q."/>
            <person name="Gargeya S."/>
            <person name="Fitzgerald M."/>
            <person name="Haas B."/>
            <person name="Abouelleil A."/>
            <person name="Alvarado L."/>
            <person name="Arachchi H.M."/>
            <person name="Berlin A."/>
            <person name="Chapman S.B."/>
            <person name="Goldberg J."/>
            <person name="Griggs A."/>
            <person name="Gujja S."/>
            <person name="Hansen M."/>
            <person name="Howarth C."/>
            <person name="Imamovic A."/>
            <person name="Larimer J."/>
            <person name="McCowen C."/>
            <person name="Montmayeur A."/>
            <person name="Murphy C."/>
            <person name="Neiman D."/>
            <person name="Pearson M."/>
            <person name="Priest M."/>
            <person name="Roberts A."/>
            <person name="Saif S."/>
            <person name="Shea T."/>
            <person name="Sisk P."/>
            <person name="Sykes S."/>
            <person name="Wortman J."/>
            <person name="Nusbaum C."/>
            <person name="Birren B."/>
        </authorList>
    </citation>
    <scope>NUCLEOTIDE SEQUENCE [LARGE SCALE GENOMIC DNA]</scope>
    <source>
        <strain evidence="2 3">VS20</strain>
    </source>
</reference>
<dbReference type="Proteomes" id="UP000030762">
    <property type="component" value="Unassembled WGS sequence"/>
</dbReference>
<dbReference type="GeneID" id="19949544"/>
<keyword evidence="1" id="KW-0175">Coiled coil</keyword>
<evidence type="ECO:0000313" key="3">
    <source>
        <dbReference type="Proteomes" id="UP000030762"/>
    </source>
</evidence>
<dbReference type="AlphaFoldDB" id="T0Q764"/>
<evidence type="ECO:0000256" key="1">
    <source>
        <dbReference type="SAM" id="Coils"/>
    </source>
</evidence>
<dbReference type="OrthoDB" id="69196at2759"/>
<gene>
    <name evidence="2" type="ORF">SDRG_08817</name>
</gene>
<dbReference type="EMBL" id="JH767158">
    <property type="protein sequence ID" value="EQC33714.1"/>
    <property type="molecule type" value="Genomic_DNA"/>
</dbReference>
<feature type="coiled-coil region" evidence="1">
    <location>
        <begin position="132"/>
        <end position="159"/>
    </location>
</feature>
<name>T0Q764_SAPDV</name>
<proteinExistence type="predicted"/>